<dbReference type="Pfam" id="PF01593">
    <property type="entry name" value="Amino_oxidase"/>
    <property type="match status" value="1"/>
</dbReference>
<dbReference type="GO" id="GO:0001716">
    <property type="term" value="F:L-amino-acid oxidase activity"/>
    <property type="evidence" value="ECO:0007669"/>
    <property type="project" value="TreeGrafter"/>
</dbReference>
<dbReference type="Gene3D" id="1.20.1440.240">
    <property type="match status" value="1"/>
</dbReference>
<dbReference type="PANTHER" id="PTHR10742">
    <property type="entry name" value="FLAVIN MONOAMINE OXIDASE"/>
    <property type="match status" value="1"/>
</dbReference>
<dbReference type="InterPro" id="IPR002937">
    <property type="entry name" value="Amino_oxidase"/>
</dbReference>
<organism evidence="2 3">
    <name type="scientific">Saccharothrix australiensis</name>
    <dbReference type="NCBI Taxonomy" id="2072"/>
    <lineage>
        <taxon>Bacteria</taxon>
        <taxon>Bacillati</taxon>
        <taxon>Actinomycetota</taxon>
        <taxon>Actinomycetes</taxon>
        <taxon>Pseudonocardiales</taxon>
        <taxon>Pseudonocardiaceae</taxon>
        <taxon>Saccharothrix</taxon>
    </lineage>
</organism>
<dbReference type="SUPFAM" id="SSF54373">
    <property type="entry name" value="FAD-linked reductases, C-terminal domain"/>
    <property type="match status" value="1"/>
</dbReference>
<reference evidence="2 3" key="1">
    <citation type="submission" date="2018-10" db="EMBL/GenBank/DDBJ databases">
        <title>Sequencing the genomes of 1000 actinobacteria strains.</title>
        <authorList>
            <person name="Klenk H.-P."/>
        </authorList>
    </citation>
    <scope>NUCLEOTIDE SEQUENCE [LARGE SCALE GENOMIC DNA]</scope>
    <source>
        <strain evidence="2 3">DSM 43800</strain>
    </source>
</reference>
<accession>A0A495W203</accession>
<gene>
    <name evidence="2" type="ORF">C8E97_4092</name>
</gene>
<dbReference type="GO" id="GO:0009063">
    <property type="term" value="P:amino acid catabolic process"/>
    <property type="evidence" value="ECO:0007669"/>
    <property type="project" value="TreeGrafter"/>
</dbReference>
<evidence type="ECO:0000313" key="2">
    <source>
        <dbReference type="EMBL" id="RKT55424.1"/>
    </source>
</evidence>
<evidence type="ECO:0000259" key="1">
    <source>
        <dbReference type="Pfam" id="PF01593"/>
    </source>
</evidence>
<keyword evidence="3" id="KW-1185">Reference proteome</keyword>
<dbReference type="Proteomes" id="UP000282084">
    <property type="component" value="Unassembled WGS sequence"/>
</dbReference>
<dbReference type="Gene3D" id="3.50.50.60">
    <property type="entry name" value="FAD/NAD(P)-binding domain"/>
    <property type="match status" value="1"/>
</dbReference>
<name>A0A495W203_9PSEU</name>
<dbReference type="AlphaFoldDB" id="A0A495W203"/>
<evidence type="ECO:0000313" key="3">
    <source>
        <dbReference type="Proteomes" id="UP000282084"/>
    </source>
</evidence>
<protein>
    <submittedName>
        <fullName evidence="2">Monoamine oxidase</fullName>
    </submittedName>
</protein>
<dbReference type="InterPro" id="IPR036188">
    <property type="entry name" value="FAD/NAD-bd_sf"/>
</dbReference>
<dbReference type="InterPro" id="IPR050281">
    <property type="entry name" value="Flavin_monoamine_oxidase"/>
</dbReference>
<proteinExistence type="predicted"/>
<feature type="domain" description="Amine oxidase" evidence="1">
    <location>
        <begin position="41"/>
        <end position="479"/>
    </location>
</feature>
<comment type="caution">
    <text evidence="2">The sequence shown here is derived from an EMBL/GenBank/DDBJ whole genome shotgun (WGS) entry which is preliminary data.</text>
</comment>
<dbReference type="EMBL" id="RBXO01000001">
    <property type="protein sequence ID" value="RKT55424.1"/>
    <property type="molecule type" value="Genomic_DNA"/>
</dbReference>
<dbReference type="Gene3D" id="3.90.660.10">
    <property type="match status" value="1"/>
</dbReference>
<dbReference type="SUPFAM" id="SSF51905">
    <property type="entry name" value="FAD/NAD(P)-binding domain"/>
    <property type="match status" value="1"/>
</dbReference>
<sequence>MGATGAGRMLRMELDALALLREGLPDSSAPRRRIVVVGAGMAGLTAGLLLKEAGHDVTILEGQNRLGGRILTHRGFAGDMYGEFGAMRFPQQHPLVSWLIEDKFGLATQPFPMYDEDTFVYLQGKGVRRRDFRGEEFTFDLSPAEADKAPHELLRHTVQPLVDVMEQEDEDKAWHRLLHEYDKYTLLGYLKERGLGDGALAMLGPLFNLEGRYHFSLVEWFSHYYEDVFGQLVYIEDGADSLPRAFEPYLMDDIRLGALVHAVDQSDTEVRVHFRAGRRSHEVVADECLVTVPFASLRHMEVQGLDPDKWYAIRNTYYGRAHKLFMQFSERWWESAYGITHGLTVTDLAIRNIVYPPAGQDTRFRKGVMIASYCWEQDSMPYTPLAGDECVAQALEDLTKIHPEARDTFEFGVYKDWALDWFACGIGPLFRAYEMSEASYDDVIRPVNRVWFANDACDRRHRRWVEGALKAAVKNAYAIHTGMRDEMPWRD</sequence>
<dbReference type="PANTHER" id="PTHR10742:SF342">
    <property type="entry name" value="AMINE OXIDASE"/>
    <property type="match status" value="1"/>
</dbReference>